<reference evidence="1" key="1">
    <citation type="submission" date="2021-03" db="EMBL/GenBank/DDBJ databases">
        <title>Evolutionary priming and transition to the ectomycorrhizal habit in an iconic lineage of mushroom-forming fungi: is preadaptation a requirement?</title>
        <authorList>
            <consortium name="DOE Joint Genome Institute"/>
            <person name="Looney B.P."/>
            <person name="Miyauchi S."/>
            <person name="Morin E."/>
            <person name="Drula E."/>
            <person name="Courty P.E."/>
            <person name="Chicoki N."/>
            <person name="Fauchery L."/>
            <person name="Kohler A."/>
            <person name="Kuo A."/>
            <person name="LaButti K."/>
            <person name="Pangilinan J."/>
            <person name="Lipzen A."/>
            <person name="Riley R."/>
            <person name="Andreopoulos W."/>
            <person name="He G."/>
            <person name="Johnson J."/>
            <person name="Barry K.W."/>
            <person name="Grigoriev I.V."/>
            <person name="Nagy L."/>
            <person name="Hibbett D."/>
            <person name="Henrissat B."/>
            <person name="Matheny P.B."/>
            <person name="Labbe J."/>
            <person name="Martin A.F."/>
        </authorList>
    </citation>
    <scope>NUCLEOTIDE SEQUENCE</scope>
    <source>
        <strain evidence="1">BPL698</strain>
    </source>
</reference>
<comment type="caution">
    <text evidence="1">The sequence shown here is derived from an EMBL/GenBank/DDBJ whole genome shotgun (WGS) entry which is preliminary data.</text>
</comment>
<dbReference type="Proteomes" id="UP001207468">
    <property type="component" value="Unassembled WGS sequence"/>
</dbReference>
<evidence type="ECO:0000313" key="2">
    <source>
        <dbReference type="Proteomes" id="UP001207468"/>
    </source>
</evidence>
<dbReference type="EMBL" id="JAGFNK010000293">
    <property type="protein sequence ID" value="KAI9453732.1"/>
    <property type="molecule type" value="Genomic_DNA"/>
</dbReference>
<sequence length="784" mass="84913">MTFANEGFHSSPHCLILSTSPPSSSQPGVRLGFGAQPWSLDLWSPYYTPNHCTSIPKPHDPPTFDPTCICPISPANLASSTEQLKQIYPSPPPTDSDPKHTVPLPILSEDSPSHVAEPEPPLTSHPSNKDLPLSPPPSLPMVPHALPEATTPSPCCTLDRDACAHYDPHVKMDATDSDSHSSSSPEESPTSDLLTPLPPIWDLPLDDADARPASTLEVSTLLSRSLVPPLSRLSTSGVQAMEGDRVTLPFSSNAPIRGLDSKLRPSVVPPDGFASARFSIFHNFPSPNLDSVPPDGTLTRSHTSPRGKLFVDPSTLNFFLPDHGSPQILPQLTLFAQPLPLRRRISLPSLSVENSAAETRDALVSHWRGLGTSHPFCATSDMSHYTGIASINHKGTEPIVTSSLFQHFSTPEPAPPLSEIEEPSIFRPGLSAAAAAESTPSVTPDTGPMEVDDSDSFHFPSSPMHHTLSDLPDDDDDLGGSSIPLSPSRRSFADLPEDFPMNGPPTSPPQSSPLTGQPLLTFPGAEPDNSLITAENLPSPPRGSGLGLFLPIQAASSNQPEASEMHAIEPNLHFSPEATSRVNTREFEMLKSVRRRTWVSERKAKEDEVFHAKRAESLAGRLSVAPPVPSKLADFDERGGVSAGADETEGPPGEPTQLDESDEKTIRAWLLFTEARRAEARRVRKREKERGRELQALLRLKLGEDPDASEHAGGVKVKPGKTAIVSMPQLVARMIMKRRDTPRPFSPRKHGSPPTVGVDDINVEKREDVFMVRNTWFPHVSHAD</sequence>
<organism evidence="1 2">
    <name type="scientific">Russula earlei</name>
    <dbReference type="NCBI Taxonomy" id="71964"/>
    <lineage>
        <taxon>Eukaryota</taxon>
        <taxon>Fungi</taxon>
        <taxon>Dikarya</taxon>
        <taxon>Basidiomycota</taxon>
        <taxon>Agaricomycotina</taxon>
        <taxon>Agaricomycetes</taxon>
        <taxon>Russulales</taxon>
        <taxon>Russulaceae</taxon>
        <taxon>Russula</taxon>
    </lineage>
</organism>
<accession>A0ACC0TYE7</accession>
<protein>
    <submittedName>
        <fullName evidence="1">Uncharacterized protein</fullName>
    </submittedName>
</protein>
<keyword evidence="2" id="KW-1185">Reference proteome</keyword>
<name>A0ACC0TYE7_9AGAM</name>
<evidence type="ECO:0000313" key="1">
    <source>
        <dbReference type="EMBL" id="KAI9453732.1"/>
    </source>
</evidence>
<gene>
    <name evidence="1" type="ORF">F5148DRAFT_1232186</name>
</gene>
<proteinExistence type="predicted"/>